<evidence type="ECO:0000259" key="7">
    <source>
        <dbReference type="Pfam" id="PF03772"/>
    </source>
</evidence>
<accession>A0A2T6B2M0</accession>
<evidence type="ECO:0000259" key="8">
    <source>
        <dbReference type="Pfam" id="PF13567"/>
    </source>
</evidence>
<feature type="transmembrane region" description="Helical" evidence="6">
    <location>
        <begin position="20"/>
        <end position="39"/>
    </location>
</feature>
<feature type="transmembrane region" description="Helical" evidence="6">
    <location>
        <begin position="495"/>
        <end position="512"/>
    </location>
</feature>
<evidence type="ECO:0000256" key="6">
    <source>
        <dbReference type="SAM" id="Phobius"/>
    </source>
</evidence>
<dbReference type="Proteomes" id="UP000244069">
    <property type="component" value="Unassembled WGS sequence"/>
</dbReference>
<evidence type="ECO:0000313" key="10">
    <source>
        <dbReference type="Proteomes" id="UP000244069"/>
    </source>
</evidence>
<feature type="domain" description="ComEC/Rec2-related protein" evidence="7">
    <location>
        <begin position="236"/>
        <end position="513"/>
    </location>
</feature>
<dbReference type="NCBIfam" id="TIGR00360">
    <property type="entry name" value="ComEC_N-term"/>
    <property type="match status" value="1"/>
</dbReference>
<organism evidence="9 10">
    <name type="scientific">Allosediminivita pacifica</name>
    <dbReference type="NCBI Taxonomy" id="1267769"/>
    <lineage>
        <taxon>Bacteria</taxon>
        <taxon>Pseudomonadati</taxon>
        <taxon>Pseudomonadota</taxon>
        <taxon>Alphaproteobacteria</taxon>
        <taxon>Rhodobacterales</taxon>
        <taxon>Paracoccaceae</taxon>
        <taxon>Allosediminivita</taxon>
    </lineage>
</organism>
<evidence type="ECO:0000256" key="2">
    <source>
        <dbReference type="ARBA" id="ARBA00022475"/>
    </source>
</evidence>
<evidence type="ECO:0000313" key="9">
    <source>
        <dbReference type="EMBL" id="PTX50272.1"/>
    </source>
</evidence>
<dbReference type="OrthoDB" id="9790149at2"/>
<feature type="transmembrane region" description="Helical" evidence="6">
    <location>
        <begin position="459"/>
        <end position="483"/>
    </location>
</feature>
<feature type="transmembrane region" description="Helical" evidence="6">
    <location>
        <begin position="363"/>
        <end position="382"/>
    </location>
</feature>
<comment type="caution">
    <text evidence="9">The sequence shown here is derived from an EMBL/GenBank/DDBJ whole genome shotgun (WGS) entry which is preliminary data.</text>
</comment>
<keyword evidence="3 6" id="KW-0812">Transmembrane</keyword>
<dbReference type="RefSeq" id="WP_107975178.1">
    <property type="nucleotide sequence ID" value="NZ_BMEZ01000005.1"/>
</dbReference>
<feature type="transmembrane region" description="Helical" evidence="6">
    <location>
        <begin position="394"/>
        <end position="416"/>
    </location>
</feature>
<gene>
    <name evidence="9" type="ORF">C8N44_105132</name>
</gene>
<comment type="subcellular location">
    <subcellularLocation>
        <location evidence="1">Cell membrane</location>
        <topology evidence="1">Multi-pass membrane protein</topology>
    </subcellularLocation>
</comment>
<keyword evidence="2" id="KW-1003">Cell membrane</keyword>
<dbReference type="InterPro" id="IPR025405">
    <property type="entry name" value="DUF4131"/>
</dbReference>
<dbReference type="InterPro" id="IPR004477">
    <property type="entry name" value="ComEC_N"/>
</dbReference>
<dbReference type="Pfam" id="PF03772">
    <property type="entry name" value="Competence"/>
    <property type="match status" value="1"/>
</dbReference>
<keyword evidence="4 6" id="KW-1133">Transmembrane helix</keyword>
<dbReference type="Pfam" id="PF13567">
    <property type="entry name" value="DUF4131"/>
    <property type="match status" value="1"/>
</dbReference>
<feature type="transmembrane region" description="Helical" evidence="6">
    <location>
        <begin position="263"/>
        <end position="285"/>
    </location>
</feature>
<feature type="transmembrane region" description="Helical" evidence="6">
    <location>
        <begin position="340"/>
        <end position="357"/>
    </location>
</feature>
<feature type="transmembrane region" description="Helical" evidence="6">
    <location>
        <begin position="428"/>
        <end position="452"/>
    </location>
</feature>
<dbReference type="InterPro" id="IPR052159">
    <property type="entry name" value="Competence_DNA_uptake"/>
</dbReference>
<dbReference type="EMBL" id="QBKN01000005">
    <property type="protein sequence ID" value="PTX50272.1"/>
    <property type="molecule type" value="Genomic_DNA"/>
</dbReference>
<evidence type="ECO:0000256" key="1">
    <source>
        <dbReference type="ARBA" id="ARBA00004651"/>
    </source>
</evidence>
<evidence type="ECO:0000256" key="5">
    <source>
        <dbReference type="ARBA" id="ARBA00023136"/>
    </source>
</evidence>
<feature type="transmembrane region" description="Helical" evidence="6">
    <location>
        <begin position="297"/>
        <end position="312"/>
    </location>
</feature>
<dbReference type="PANTHER" id="PTHR30619:SF1">
    <property type="entry name" value="RECOMBINATION PROTEIN 2"/>
    <property type="match status" value="1"/>
</dbReference>
<protein>
    <submittedName>
        <fullName evidence="9">Competence protein ComEC</fullName>
    </submittedName>
</protein>
<name>A0A2T6B2M0_9RHOB</name>
<feature type="domain" description="DUF4131" evidence="8">
    <location>
        <begin position="45"/>
        <end position="193"/>
    </location>
</feature>
<keyword evidence="5 6" id="KW-0472">Membrane</keyword>
<evidence type="ECO:0000256" key="4">
    <source>
        <dbReference type="ARBA" id="ARBA00022989"/>
    </source>
</evidence>
<proteinExistence type="predicted"/>
<keyword evidence="10" id="KW-1185">Reference proteome</keyword>
<feature type="transmembrane region" description="Helical" evidence="6">
    <location>
        <begin position="59"/>
        <end position="84"/>
    </location>
</feature>
<sequence length="680" mass="71686">MGRALLWMQTALHGQRGALFPWAPVCMACGIGVFFAMPVEPPVWQLWGAPAAGCLGIVLARWAGFGMAMLLMASGLMLFGFALAGARTHRLAAPVLDFRYYGPIEGRVIGMDRSASDAVRLMLDRVVLERMDPRETPARVRVSLHGGAAAEIRPGMTALLTGHLSPPSGAVEPGGFDFRRHAWFLQLGAVGYTRVPVMALAPPGEGLRVFAGRMWLSERVRHLLAGERGAFAAAIMSGVRSAMSRQTLADLRNTNLAHLLAISGLHMGLLAGVVFTALRLGLLLVPRVRHFWPVKKLAAGGALLAAAGYLALSGGNVATERAFVMAAVALVAVMLDRRALSLRSVALAALVILSLQPEALTGPGFQMSFAATTALVAVYERISLWRRGRDLPRWLMPVAGVVISSSVAGLATAPVGMAHFNTAASYGLVANLVAVPVMGLVVMPLGVVAALLMPLGLDWLPLAGMGLGLGWILAVAETVGGWPGAVRPVVAPGPWVLPLMALGGLLLCLWRGRGRLAGLAPMALALWLWSGAERPALLIADSGGLVGVMTPEGRGLSRDSGAGFVAQVWLENDGAGRDQVAAARLWPGPREGRLAQVTLAGTEIFHAQGKRAQEGLLCGGGGIVVASEPYVEGGDCRVFDPDRLRATGAVAAWVTAEGLRWRQANPPGHWRLWWGGRPPQ</sequence>
<evidence type="ECO:0000256" key="3">
    <source>
        <dbReference type="ARBA" id="ARBA00022692"/>
    </source>
</evidence>
<reference evidence="9 10" key="1">
    <citation type="submission" date="2018-04" db="EMBL/GenBank/DDBJ databases">
        <title>Genomic Encyclopedia of Archaeal and Bacterial Type Strains, Phase II (KMG-II): from individual species to whole genera.</title>
        <authorList>
            <person name="Goeker M."/>
        </authorList>
    </citation>
    <scope>NUCLEOTIDE SEQUENCE [LARGE SCALE GENOMIC DNA]</scope>
    <source>
        <strain evidence="9 10">DSM 29329</strain>
    </source>
</reference>
<dbReference type="PANTHER" id="PTHR30619">
    <property type="entry name" value="DNA INTERNALIZATION/COMPETENCE PROTEIN COMEC/REC2"/>
    <property type="match status" value="1"/>
</dbReference>
<dbReference type="GO" id="GO:0005886">
    <property type="term" value="C:plasma membrane"/>
    <property type="evidence" value="ECO:0007669"/>
    <property type="project" value="UniProtKB-SubCell"/>
</dbReference>
<dbReference type="AlphaFoldDB" id="A0A2T6B2M0"/>